<evidence type="ECO:0000313" key="5">
    <source>
        <dbReference type="Proteomes" id="UP000095350"/>
    </source>
</evidence>
<protein>
    <submittedName>
        <fullName evidence="1">Uncharacterized protein</fullName>
    </submittedName>
</protein>
<reference evidence="3 8" key="4">
    <citation type="submission" date="2019-10" db="EMBL/GenBank/DDBJ databases">
        <title>Roseburia spp. ameliorate alcoholic fatty liver via restoration of gut barrier function.</title>
        <authorList>
            <person name="Seo B."/>
            <person name="Ko G."/>
        </authorList>
    </citation>
    <scope>NUCLEOTIDE SEQUENCE [LARGE SCALE GENOMIC DNA]</scope>
    <source>
        <strain evidence="3 8">SNUG30017</strain>
    </source>
</reference>
<dbReference type="STRING" id="166486.ERS852572_01085"/>
<dbReference type="EMBL" id="WGGT01000015">
    <property type="protein sequence ID" value="MVQ46510.1"/>
    <property type="molecule type" value="Genomic_DNA"/>
</dbReference>
<dbReference type="AlphaFoldDB" id="A0A173SPM2"/>
<evidence type="ECO:0000313" key="3">
    <source>
        <dbReference type="EMBL" id="MVQ46510.1"/>
    </source>
</evidence>
<name>A0A173SPM2_9FIRM</name>
<dbReference type="Proteomes" id="UP000479531">
    <property type="component" value="Unassembled WGS sequence"/>
</dbReference>
<accession>A0A173SPM2</accession>
<organism evidence="1 5">
    <name type="scientific">Roseburia intestinalis</name>
    <dbReference type="NCBI Taxonomy" id="166486"/>
    <lineage>
        <taxon>Bacteria</taxon>
        <taxon>Bacillati</taxon>
        <taxon>Bacillota</taxon>
        <taxon>Clostridia</taxon>
        <taxon>Lachnospirales</taxon>
        <taxon>Lachnospiraceae</taxon>
        <taxon>Roseburia</taxon>
    </lineage>
</organism>
<dbReference type="EMBL" id="CYXZ01000007">
    <property type="protein sequence ID" value="CUM91727.1"/>
    <property type="molecule type" value="Genomic_DNA"/>
</dbReference>
<proteinExistence type="predicted"/>
<gene>
    <name evidence="4" type="ORF">DW927_19595</name>
    <name evidence="1" type="ORF">ERS852572_01085</name>
    <name evidence="3" type="ORF">GCK47_12535</name>
    <name evidence="2" type="ORF">GMD50_03035</name>
</gene>
<evidence type="ECO:0000313" key="8">
    <source>
        <dbReference type="Proteomes" id="UP000479531"/>
    </source>
</evidence>
<reference evidence="1 5" key="1">
    <citation type="submission" date="2015-09" db="EMBL/GenBank/DDBJ databases">
        <authorList>
            <consortium name="Pathogen Informatics"/>
        </authorList>
    </citation>
    <scope>NUCLEOTIDE SEQUENCE [LARGE SCALE GENOMIC DNA]</scope>
    <source>
        <strain evidence="1 5">2789STDY5834960</strain>
    </source>
</reference>
<sequence>MIEKRYCLTPEEWAYAKAELVLAEKLGLIENADIEALEKRCAEKNEENARLEMEKKVFYGPRRYSLPMYLQYELTRFRLDFVQPTENIRKSGISPEITENQKKAFYERNKDLFGRYFGDLFSYEEVEQIIEKRLREEVYDRLVQEILCRFDKRK</sequence>
<dbReference type="Proteomes" id="UP000095350">
    <property type="component" value="Unassembled WGS sequence"/>
</dbReference>
<dbReference type="EMBL" id="QSFP01000043">
    <property type="protein sequence ID" value="RHA61328.1"/>
    <property type="molecule type" value="Genomic_DNA"/>
</dbReference>
<dbReference type="Proteomes" id="UP000478483">
    <property type="component" value="Unassembled WGS sequence"/>
</dbReference>
<dbReference type="OrthoDB" id="2056718at2"/>
<reference evidence="2 7" key="3">
    <citation type="journal article" date="2019" name="Nat. Med.">
        <title>A library of human gut bacterial isolates paired with longitudinal multiomics data enables mechanistic microbiome research.</title>
        <authorList>
            <person name="Poyet M."/>
            <person name="Groussin M."/>
            <person name="Gibbons S.M."/>
            <person name="Avila-Pacheco J."/>
            <person name="Jiang X."/>
            <person name="Kearney S.M."/>
            <person name="Perrotta A.R."/>
            <person name="Berdy B."/>
            <person name="Zhao S."/>
            <person name="Lieberman T.D."/>
            <person name="Swanson P.K."/>
            <person name="Smith M."/>
            <person name="Roesemann S."/>
            <person name="Alexander J.E."/>
            <person name="Rich S.A."/>
            <person name="Livny J."/>
            <person name="Vlamakis H."/>
            <person name="Clish C."/>
            <person name="Bullock K."/>
            <person name="Deik A."/>
            <person name="Scott J."/>
            <person name="Pierce K.A."/>
            <person name="Xavier R.J."/>
            <person name="Alm E.J."/>
        </authorList>
    </citation>
    <scope>NUCLEOTIDE SEQUENCE [LARGE SCALE GENOMIC DNA]</scope>
    <source>
        <strain evidence="2 7">BIOML-A1</strain>
    </source>
</reference>
<reference evidence="4 6" key="2">
    <citation type="submission" date="2018-08" db="EMBL/GenBank/DDBJ databases">
        <title>A genome reference for cultivated species of the human gut microbiota.</title>
        <authorList>
            <person name="Zou Y."/>
            <person name="Xue W."/>
            <person name="Luo G."/>
        </authorList>
    </citation>
    <scope>NUCLEOTIDE SEQUENCE [LARGE SCALE GENOMIC DNA]</scope>
    <source>
        <strain evidence="4 6">AM43-11</strain>
    </source>
</reference>
<dbReference type="RefSeq" id="WP_006858764.1">
    <property type="nucleotide sequence ID" value="NZ_CABIYH010000007.1"/>
</dbReference>
<dbReference type="GeneID" id="61433082"/>
<evidence type="ECO:0000313" key="2">
    <source>
        <dbReference type="EMBL" id="MTR84044.1"/>
    </source>
</evidence>
<dbReference type="PaxDb" id="166486-ERS852572_01085"/>
<evidence type="ECO:0000313" key="7">
    <source>
        <dbReference type="Proteomes" id="UP000478483"/>
    </source>
</evidence>
<evidence type="ECO:0000313" key="6">
    <source>
        <dbReference type="Proteomes" id="UP000284465"/>
    </source>
</evidence>
<dbReference type="EMBL" id="WNAJ01000002">
    <property type="protein sequence ID" value="MTR84044.1"/>
    <property type="molecule type" value="Genomic_DNA"/>
</dbReference>
<evidence type="ECO:0000313" key="1">
    <source>
        <dbReference type="EMBL" id="CUM91727.1"/>
    </source>
</evidence>
<dbReference type="Proteomes" id="UP000284465">
    <property type="component" value="Unassembled WGS sequence"/>
</dbReference>
<evidence type="ECO:0000313" key="4">
    <source>
        <dbReference type="EMBL" id="RHA61328.1"/>
    </source>
</evidence>